<dbReference type="OrthoDB" id="191949at2"/>
<keyword evidence="2" id="KW-1185">Reference proteome</keyword>
<name>A0A366HEN9_9BACT</name>
<dbReference type="AlphaFoldDB" id="A0A366HEN9"/>
<accession>A0A366HEN9</accession>
<evidence type="ECO:0000313" key="2">
    <source>
        <dbReference type="Proteomes" id="UP000253426"/>
    </source>
</evidence>
<sequence>MAKRTALVCPILFTAMKTRTPILHALLLLVLAFTALSSPSLSEATTLGMMTVKMPLYLHGSDGDPIIEISDVPFVSAYAAPEATYAAITKPFTPPTDGSWKDKEDVNIASVYGIKVEATDAGEGDVSHLVITVNASAAKAPEGYPFTVQQVTDAVVTCVRLMTPIRPADEQKVTVKVLEPGKKK</sequence>
<dbReference type="Proteomes" id="UP000253426">
    <property type="component" value="Unassembled WGS sequence"/>
</dbReference>
<reference evidence="1 2" key="1">
    <citation type="submission" date="2018-06" db="EMBL/GenBank/DDBJ databases">
        <title>Genomic Encyclopedia of Type Strains, Phase IV (KMG-IV): sequencing the most valuable type-strain genomes for metagenomic binning, comparative biology and taxonomic classification.</title>
        <authorList>
            <person name="Goeker M."/>
        </authorList>
    </citation>
    <scope>NUCLEOTIDE SEQUENCE [LARGE SCALE GENOMIC DNA]</scope>
    <source>
        <strain evidence="1 2">DSM 25532</strain>
    </source>
</reference>
<organism evidence="1 2">
    <name type="scientific">Roseimicrobium gellanilyticum</name>
    <dbReference type="NCBI Taxonomy" id="748857"/>
    <lineage>
        <taxon>Bacteria</taxon>
        <taxon>Pseudomonadati</taxon>
        <taxon>Verrucomicrobiota</taxon>
        <taxon>Verrucomicrobiia</taxon>
        <taxon>Verrucomicrobiales</taxon>
        <taxon>Verrucomicrobiaceae</taxon>
        <taxon>Roseimicrobium</taxon>
    </lineage>
</organism>
<evidence type="ECO:0000313" key="1">
    <source>
        <dbReference type="EMBL" id="RBP40295.1"/>
    </source>
</evidence>
<proteinExistence type="predicted"/>
<protein>
    <submittedName>
        <fullName evidence="1">Uncharacterized protein</fullName>
    </submittedName>
</protein>
<comment type="caution">
    <text evidence="1">The sequence shown here is derived from an EMBL/GenBank/DDBJ whole genome shotgun (WGS) entry which is preliminary data.</text>
</comment>
<dbReference type="EMBL" id="QNRR01000008">
    <property type="protein sequence ID" value="RBP40295.1"/>
    <property type="molecule type" value="Genomic_DNA"/>
</dbReference>
<gene>
    <name evidence="1" type="ORF">DES53_1081</name>
</gene>